<proteinExistence type="inferred from homology"/>
<feature type="transmembrane region" description="Helical" evidence="5">
    <location>
        <begin position="45"/>
        <end position="63"/>
    </location>
</feature>
<keyword evidence="2 5" id="KW-0812">Transmembrane</keyword>
<feature type="transmembrane region" description="Helical" evidence="5">
    <location>
        <begin position="136"/>
        <end position="165"/>
    </location>
</feature>
<evidence type="ECO:0000256" key="2">
    <source>
        <dbReference type="ARBA" id="ARBA00022692"/>
    </source>
</evidence>
<comment type="subcellular location">
    <subcellularLocation>
        <location evidence="5">Cell membrane</location>
        <topology evidence="5">Multi-pass membrane protein</topology>
    </subcellularLocation>
    <subcellularLocation>
        <location evidence="1">Membrane</location>
        <topology evidence="1">Multi-pass membrane protein</topology>
    </subcellularLocation>
</comment>
<dbReference type="Pfam" id="PF01925">
    <property type="entry name" value="TauE"/>
    <property type="match status" value="1"/>
</dbReference>
<keyword evidence="3 5" id="KW-1133">Transmembrane helix</keyword>
<dbReference type="PANTHER" id="PTHR43701">
    <property type="entry name" value="MEMBRANE TRANSPORTER PROTEIN MJ0441-RELATED"/>
    <property type="match status" value="1"/>
</dbReference>
<evidence type="ECO:0000256" key="5">
    <source>
        <dbReference type="RuleBase" id="RU363041"/>
    </source>
</evidence>
<dbReference type="PANTHER" id="PTHR43701:SF5">
    <property type="entry name" value="MEMBRANE TRANSPORTER PROTEIN-RELATED"/>
    <property type="match status" value="1"/>
</dbReference>
<feature type="transmembrane region" description="Helical" evidence="5">
    <location>
        <begin position="12"/>
        <end position="39"/>
    </location>
</feature>
<accession>A0A368DPK5</accession>
<protein>
    <recommendedName>
        <fullName evidence="5">Probable membrane transporter protein</fullName>
    </recommendedName>
</protein>
<feature type="transmembrane region" description="Helical" evidence="5">
    <location>
        <begin position="75"/>
        <end position="93"/>
    </location>
</feature>
<evidence type="ECO:0000313" key="6">
    <source>
        <dbReference type="EMBL" id="RCL73767.1"/>
    </source>
</evidence>
<dbReference type="InterPro" id="IPR002781">
    <property type="entry name" value="TM_pro_TauE-like"/>
</dbReference>
<organism evidence="6 7">
    <name type="scientific">PS1 clade bacterium</name>
    <dbReference type="NCBI Taxonomy" id="2175152"/>
    <lineage>
        <taxon>Bacteria</taxon>
        <taxon>Pseudomonadati</taxon>
        <taxon>Pseudomonadota</taxon>
        <taxon>Alphaproteobacteria</taxon>
        <taxon>PS1 clade</taxon>
    </lineage>
</organism>
<dbReference type="GO" id="GO:0005886">
    <property type="term" value="C:plasma membrane"/>
    <property type="evidence" value="ECO:0007669"/>
    <property type="project" value="UniProtKB-SubCell"/>
</dbReference>
<evidence type="ECO:0000256" key="1">
    <source>
        <dbReference type="ARBA" id="ARBA00004141"/>
    </source>
</evidence>
<feature type="transmembrane region" description="Helical" evidence="5">
    <location>
        <begin position="171"/>
        <end position="189"/>
    </location>
</feature>
<evidence type="ECO:0000256" key="4">
    <source>
        <dbReference type="ARBA" id="ARBA00023136"/>
    </source>
</evidence>
<keyword evidence="4 5" id="KW-0472">Membrane</keyword>
<reference evidence="6 7" key="1">
    <citation type="journal article" date="2018" name="Microbiome">
        <title>Fine metagenomic profile of the Mediterranean stratified and mixed water columns revealed by assembly and recruitment.</title>
        <authorList>
            <person name="Haro-Moreno J.M."/>
            <person name="Lopez-Perez M."/>
            <person name="De La Torre J.R."/>
            <person name="Picazo A."/>
            <person name="Camacho A."/>
            <person name="Rodriguez-Valera F."/>
        </authorList>
    </citation>
    <scope>NUCLEOTIDE SEQUENCE [LARGE SCALE GENOMIC DNA]</scope>
    <source>
        <strain evidence="6">MED-G57</strain>
    </source>
</reference>
<comment type="similarity">
    <text evidence="5">Belongs to the 4-toluene sulfonate uptake permease (TSUP) (TC 2.A.102) family.</text>
</comment>
<feature type="transmembrane region" description="Helical" evidence="5">
    <location>
        <begin position="99"/>
        <end position="116"/>
    </location>
</feature>
<feature type="transmembrane region" description="Helical" evidence="5">
    <location>
        <begin position="227"/>
        <end position="245"/>
    </location>
</feature>
<dbReference type="EMBL" id="QOQD01000005">
    <property type="protein sequence ID" value="RCL73767.1"/>
    <property type="molecule type" value="Genomic_DNA"/>
</dbReference>
<dbReference type="Proteomes" id="UP000253570">
    <property type="component" value="Unassembled WGS sequence"/>
</dbReference>
<dbReference type="InterPro" id="IPR051598">
    <property type="entry name" value="TSUP/Inactive_protease-like"/>
</dbReference>
<name>A0A368DPK5_9PROT</name>
<evidence type="ECO:0000256" key="3">
    <source>
        <dbReference type="ARBA" id="ARBA00022989"/>
    </source>
</evidence>
<sequence>MIIELTDLLIGLILFFGAILYTSVGHAGASVYIAIMSIFGVPVTTIKPTALSLNILVSSFTSFQFIRAKFYDFKLIFPLVIGAIPCAFMGGYINLPGEIYKPIIGLILLYSSYRFITIKKQEEKKPREYKYAYAMLTGCIIGFLAGLTGTGGGIFLSPLILFAGWTTTKGASGTAAIFIFFNSLFGLLGNISSINSLPSILPLYAGFTLLGALIGTKIGIHYFQHTAIKRTLGIVLLIASFKLIFNL</sequence>
<feature type="transmembrane region" description="Helical" evidence="5">
    <location>
        <begin position="201"/>
        <end position="221"/>
    </location>
</feature>
<keyword evidence="5" id="KW-1003">Cell membrane</keyword>
<dbReference type="AlphaFoldDB" id="A0A368DPK5"/>
<gene>
    <name evidence="6" type="ORF">DBW71_03025</name>
</gene>
<evidence type="ECO:0000313" key="7">
    <source>
        <dbReference type="Proteomes" id="UP000253570"/>
    </source>
</evidence>
<comment type="caution">
    <text evidence="6">The sequence shown here is derived from an EMBL/GenBank/DDBJ whole genome shotgun (WGS) entry which is preliminary data.</text>
</comment>